<accession>A0A939DRE6</accession>
<feature type="chain" id="PRO_5036681251" evidence="1">
    <location>
        <begin position="23"/>
        <end position="116"/>
    </location>
</feature>
<evidence type="ECO:0000313" key="4">
    <source>
        <dbReference type="Proteomes" id="UP000664654"/>
    </source>
</evidence>
<dbReference type="Proteomes" id="UP000664654">
    <property type="component" value="Unassembled WGS sequence"/>
</dbReference>
<evidence type="ECO:0000259" key="2">
    <source>
        <dbReference type="Pfam" id="PF13473"/>
    </source>
</evidence>
<keyword evidence="4" id="KW-1185">Reference proteome</keyword>
<dbReference type="InterPro" id="IPR008972">
    <property type="entry name" value="Cupredoxin"/>
</dbReference>
<comment type="caution">
    <text evidence="3">The sequence shown here is derived from an EMBL/GenBank/DDBJ whole genome shotgun (WGS) entry which is preliminary data.</text>
</comment>
<organism evidence="3 4">
    <name type="scientific">Bowmanella dokdonensis</name>
    <dbReference type="NCBI Taxonomy" id="751969"/>
    <lineage>
        <taxon>Bacteria</taxon>
        <taxon>Pseudomonadati</taxon>
        <taxon>Pseudomonadota</taxon>
        <taxon>Gammaproteobacteria</taxon>
        <taxon>Alteromonadales</taxon>
        <taxon>Alteromonadaceae</taxon>
        <taxon>Bowmanella</taxon>
    </lineage>
</organism>
<feature type="domain" description="EfeO-type cupredoxin-like" evidence="2">
    <location>
        <begin position="21"/>
        <end position="109"/>
    </location>
</feature>
<gene>
    <name evidence="3" type="ORF">J0A66_16510</name>
</gene>
<name>A0A939DRE6_9ALTE</name>
<dbReference type="Gene3D" id="2.60.40.420">
    <property type="entry name" value="Cupredoxins - blue copper proteins"/>
    <property type="match status" value="1"/>
</dbReference>
<evidence type="ECO:0000313" key="3">
    <source>
        <dbReference type="EMBL" id="MBN7826840.1"/>
    </source>
</evidence>
<dbReference type="InterPro" id="IPR028096">
    <property type="entry name" value="EfeO_Cupredoxin"/>
</dbReference>
<protein>
    <submittedName>
        <fullName evidence="3">Cupredoxin domain-containing protein</fullName>
    </submittedName>
</protein>
<dbReference type="Pfam" id="PF13473">
    <property type="entry name" value="Cupredoxin_1"/>
    <property type="match status" value="1"/>
</dbReference>
<feature type="signal peptide" evidence="1">
    <location>
        <begin position="1"/>
        <end position="22"/>
    </location>
</feature>
<dbReference type="AlphaFoldDB" id="A0A939DRE6"/>
<proteinExistence type="predicted"/>
<sequence>MARVLTNCGYLALGLFCLSAMGAVPEYELVLKDHLFYPSKLEIPANMKVRLIVHNQDDTPEEFDSFDLNREKVIFPQRKATVYIGPLQPGVYHFFGEYNPNSARGQVIVKEPGDAD</sequence>
<evidence type="ECO:0000256" key="1">
    <source>
        <dbReference type="SAM" id="SignalP"/>
    </source>
</evidence>
<dbReference type="EMBL" id="JAFKCV010000011">
    <property type="protein sequence ID" value="MBN7826840.1"/>
    <property type="molecule type" value="Genomic_DNA"/>
</dbReference>
<dbReference type="SUPFAM" id="SSF49503">
    <property type="entry name" value="Cupredoxins"/>
    <property type="match status" value="1"/>
</dbReference>
<reference evidence="3" key="1">
    <citation type="submission" date="2021-03" db="EMBL/GenBank/DDBJ databases">
        <title>novel species isolated from a fishpond in China.</title>
        <authorList>
            <person name="Lu H."/>
            <person name="Cai Z."/>
        </authorList>
    </citation>
    <scope>NUCLEOTIDE SEQUENCE</scope>
    <source>
        <strain evidence="3">JCM 30855</strain>
    </source>
</reference>
<keyword evidence="1" id="KW-0732">Signal</keyword>